<organism evidence="2 3">
    <name type="scientific">Aureobasidium melanogenum</name>
    <name type="common">Aureobasidium pullulans var. melanogenum</name>
    <dbReference type="NCBI Taxonomy" id="46634"/>
    <lineage>
        <taxon>Eukaryota</taxon>
        <taxon>Fungi</taxon>
        <taxon>Dikarya</taxon>
        <taxon>Ascomycota</taxon>
        <taxon>Pezizomycotina</taxon>
        <taxon>Dothideomycetes</taxon>
        <taxon>Dothideomycetidae</taxon>
        <taxon>Dothideales</taxon>
        <taxon>Saccotheciaceae</taxon>
        <taxon>Aureobasidium</taxon>
    </lineage>
</organism>
<name>A0A9P8JAT7_AURME</name>
<dbReference type="PANTHER" id="PTHR47843:SF5">
    <property type="entry name" value="BTB_POZ DOMAIN PROTEIN"/>
    <property type="match status" value="1"/>
</dbReference>
<sequence length="278" mass="31015">MAAQNPCLRPFLLLDHLPTYHPVARNTSQSGIGSVRHPLAMPSDESSKGLLLSTIANLHESGAYSDLRIVCGSDTYKVHKNIICPQSSFFHAACRPDTFMEGQTGTITLPSNPGRIINAQSSLITPDEFDWDLDVEDTKSVRAMIHYFYHHDYPTEPGSDPESVRLAEHLSKGPLVQHARMYAMGEKYGVPGLKALALRKFTPSKIKAVPGLCSAMVIAYVSTPDTDQNMRNKIIEFFLENRHALKIKLLDKTLRELPDLVYALLREVWEVKGTAKSR</sequence>
<feature type="non-terminal residue" evidence="2">
    <location>
        <position position="1"/>
    </location>
</feature>
<dbReference type="SUPFAM" id="SSF54695">
    <property type="entry name" value="POZ domain"/>
    <property type="match status" value="1"/>
</dbReference>
<accession>A0A9P8JAT7</accession>
<dbReference type="CDD" id="cd18186">
    <property type="entry name" value="BTB_POZ_ZBTB_KLHL-like"/>
    <property type="match status" value="1"/>
</dbReference>
<comment type="caution">
    <text evidence="2">The sequence shown here is derived from an EMBL/GenBank/DDBJ whole genome shotgun (WGS) entry which is preliminary data.</text>
</comment>
<dbReference type="EMBL" id="JAHFXF010000094">
    <property type="protein sequence ID" value="KAG9696745.1"/>
    <property type="molecule type" value="Genomic_DNA"/>
</dbReference>
<dbReference type="InterPro" id="IPR011333">
    <property type="entry name" value="SKP1/BTB/POZ_sf"/>
</dbReference>
<dbReference type="AlphaFoldDB" id="A0A9P8JAT7"/>
<dbReference type="PROSITE" id="PS50097">
    <property type="entry name" value="BTB"/>
    <property type="match status" value="1"/>
</dbReference>
<evidence type="ECO:0000259" key="1">
    <source>
        <dbReference type="PROSITE" id="PS50097"/>
    </source>
</evidence>
<reference evidence="2" key="2">
    <citation type="submission" date="2021-08" db="EMBL/GenBank/DDBJ databases">
        <authorList>
            <person name="Gostincar C."/>
            <person name="Sun X."/>
            <person name="Song Z."/>
            <person name="Gunde-Cimerman N."/>
        </authorList>
    </citation>
    <scope>NUCLEOTIDE SEQUENCE</scope>
    <source>
        <strain evidence="2">EXF-9911</strain>
    </source>
</reference>
<dbReference type="Gene3D" id="3.30.710.10">
    <property type="entry name" value="Potassium Channel Kv1.1, Chain A"/>
    <property type="match status" value="1"/>
</dbReference>
<dbReference type="Pfam" id="PF00651">
    <property type="entry name" value="BTB"/>
    <property type="match status" value="1"/>
</dbReference>
<dbReference type="Proteomes" id="UP000779574">
    <property type="component" value="Unassembled WGS sequence"/>
</dbReference>
<gene>
    <name evidence="2" type="ORF">KCU76_g3495</name>
</gene>
<dbReference type="PANTHER" id="PTHR47843">
    <property type="entry name" value="BTB DOMAIN-CONTAINING PROTEIN-RELATED"/>
    <property type="match status" value="1"/>
</dbReference>
<evidence type="ECO:0000313" key="2">
    <source>
        <dbReference type="EMBL" id="KAG9696745.1"/>
    </source>
</evidence>
<protein>
    <recommendedName>
        <fullName evidence="1">BTB domain-containing protein</fullName>
    </recommendedName>
</protein>
<reference evidence="2" key="1">
    <citation type="journal article" date="2021" name="J Fungi (Basel)">
        <title>Virulence traits and population genomics of the black yeast Aureobasidium melanogenum.</title>
        <authorList>
            <person name="Cernosa A."/>
            <person name="Sun X."/>
            <person name="Gostincar C."/>
            <person name="Fang C."/>
            <person name="Gunde-Cimerman N."/>
            <person name="Song Z."/>
        </authorList>
    </citation>
    <scope>NUCLEOTIDE SEQUENCE</scope>
    <source>
        <strain evidence="2">EXF-9911</strain>
    </source>
</reference>
<evidence type="ECO:0000313" key="3">
    <source>
        <dbReference type="Proteomes" id="UP000779574"/>
    </source>
</evidence>
<feature type="domain" description="BTB" evidence="1">
    <location>
        <begin position="65"/>
        <end position="157"/>
    </location>
</feature>
<dbReference type="OrthoDB" id="6359816at2759"/>
<dbReference type="InterPro" id="IPR000210">
    <property type="entry name" value="BTB/POZ_dom"/>
</dbReference>
<proteinExistence type="predicted"/>